<comment type="caution">
    <text evidence="1">The sequence shown here is derived from an EMBL/GenBank/DDBJ whole genome shotgun (WGS) entry which is preliminary data.</text>
</comment>
<name>A0A9P4TL09_CURKU</name>
<protein>
    <submittedName>
        <fullName evidence="1">Uncharacterized protein</fullName>
    </submittedName>
</protein>
<gene>
    <name evidence="1" type="ORF">E8E13_010827</name>
</gene>
<evidence type="ECO:0000313" key="2">
    <source>
        <dbReference type="Proteomes" id="UP000801428"/>
    </source>
</evidence>
<accession>A0A9P4TL09</accession>
<proteinExistence type="predicted"/>
<evidence type="ECO:0000313" key="1">
    <source>
        <dbReference type="EMBL" id="KAF3006859.1"/>
    </source>
</evidence>
<dbReference type="EMBL" id="SWKU01000005">
    <property type="protein sequence ID" value="KAF3006859.1"/>
    <property type="molecule type" value="Genomic_DNA"/>
</dbReference>
<dbReference type="AlphaFoldDB" id="A0A9P4TL09"/>
<keyword evidence="2" id="KW-1185">Reference proteome</keyword>
<sequence>MLPDTWQRVLIGRYRPTPNADPEDHWYFYKKDSKTNEIKSMLYRRALGEQNAGEAVLWKVIEDTMLEQPTKIEPESLLSESDIVKKWFDFNTPCSDYVTSRMAVLLSQYKNEDLNELPSAELLNEMRAYGKACVSPDDLDAVFEYKGWKDWSVEQTRWYYEAIALSHVE</sequence>
<organism evidence="1 2">
    <name type="scientific">Curvularia kusanoi</name>
    <name type="common">Cochliobolus kusanoi</name>
    <dbReference type="NCBI Taxonomy" id="90978"/>
    <lineage>
        <taxon>Eukaryota</taxon>
        <taxon>Fungi</taxon>
        <taxon>Dikarya</taxon>
        <taxon>Ascomycota</taxon>
        <taxon>Pezizomycotina</taxon>
        <taxon>Dothideomycetes</taxon>
        <taxon>Pleosporomycetidae</taxon>
        <taxon>Pleosporales</taxon>
        <taxon>Pleosporineae</taxon>
        <taxon>Pleosporaceae</taxon>
        <taxon>Curvularia</taxon>
    </lineage>
</organism>
<dbReference type="Proteomes" id="UP000801428">
    <property type="component" value="Unassembled WGS sequence"/>
</dbReference>
<reference evidence="1" key="1">
    <citation type="submission" date="2019-04" db="EMBL/GenBank/DDBJ databases">
        <title>Sequencing of skin fungus with MAO and IRED activity.</title>
        <authorList>
            <person name="Marsaioli A.J."/>
            <person name="Bonatto J.M.C."/>
            <person name="Reis Junior O."/>
        </authorList>
    </citation>
    <scope>NUCLEOTIDE SEQUENCE</scope>
    <source>
        <strain evidence="1">30M1</strain>
    </source>
</reference>